<reference evidence="1 2" key="1">
    <citation type="submission" date="2023-04" db="EMBL/GenBank/DDBJ databases">
        <title>Genome of Basidiobolus ranarum AG-B5.</title>
        <authorList>
            <person name="Stajich J.E."/>
            <person name="Carter-House D."/>
            <person name="Gryganskyi A."/>
        </authorList>
    </citation>
    <scope>NUCLEOTIDE SEQUENCE [LARGE SCALE GENOMIC DNA]</scope>
    <source>
        <strain evidence="1 2">AG-B5</strain>
    </source>
</reference>
<sequence>MPKTYCIPGSTNDMLSERFARIDPNFNSEYKESQRKRMEETIEENRQTRLRLKKRIEALGLEKAIEEAQGFVRMRQLQHDNASYMRNGKIWTVNGNQPVELLDTEVVDGVIYKINQELFDLMKKCKGLEDFSSLLNVSEGFDDLTDPSSGPSIGGEYLQPIYD</sequence>
<evidence type="ECO:0000313" key="2">
    <source>
        <dbReference type="Proteomes" id="UP001479436"/>
    </source>
</evidence>
<comment type="caution">
    <text evidence="1">The sequence shown here is derived from an EMBL/GenBank/DDBJ whole genome shotgun (WGS) entry which is preliminary data.</text>
</comment>
<keyword evidence="2" id="KW-1185">Reference proteome</keyword>
<gene>
    <name evidence="1" type="ORF">K7432_016304</name>
</gene>
<dbReference type="EMBL" id="JASJQH010002610">
    <property type="protein sequence ID" value="KAK9760059.1"/>
    <property type="molecule type" value="Genomic_DNA"/>
</dbReference>
<accession>A0ABR2WEX2</accession>
<proteinExistence type="predicted"/>
<evidence type="ECO:0000313" key="1">
    <source>
        <dbReference type="EMBL" id="KAK9760059.1"/>
    </source>
</evidence>
<dbReference type="Proteomes" id="UP001479436">
    <property type="component" value="Unassembled WGS sequence"/>
</dbReference>
<organism evidence="1 2">
    <name type="scientific">Basidiobolus ranarum</name>
    <dbReference type="NCBI Taxonomy" id="34480"/>
    <lineage>
        <taxon>Eukaryota</taxon>
        <taxon>Fungi</taxon>
        <taxon>Fungi incertae sedis</taxon>
        <taxon>Zoopagomycota</taxon>
        <taxon>Entomophthoromycotina</taxon>
        <taxon>Basidiobolomycetes</taxon>
        <taxon>Basidiobolales</taxon>
        <taxon>Basidiobolaceae</taxon>
        <taxon>Basidiobolus</taxon>
    </lineage>
</organism>
<protein>
    <submittedName>
        <fullName evidence="1">Uncharacterized protein</fullName>
    </submittedName>
</protein>
<name>A0ABR2WEX2_9FUNG</name>